<organism evidence="1 2">
    <name type="scientific">Hymenobacter roseosalivarius DSM 11622</name>
    <dbReference type="NCBI Taxonomy" id="645990"/>
    <lineage>
        <taxon>Bacteria</taxon>
        <taxon>Pseudomonadati</taxon>
        <taxon>Bacteroidota</taxon>
        <taxon>Cytophagia</taxon>
        <taxon>Cytophagales</taxon>
        <taxon>Hymenobacteraceae</taxon>
        <taxon>Hymenobacter</taxon>
    </lineage>
</organism>
<dbReference type="Pfam" id="PF10008">
    <property type="entry name" value="DUF2251"/>
    <property type="match status" value="1"/>
</dbReference>
<evidence type="ECO:0008006" key="3">
    <source>
        <dbReference type="Google" id="ProtNLM"/>
    </source>
</evidence>
<dbReference type="Proteomes" id="UP000192266">
    <property type="component" value="Unassembled WGS sequence"/>
</dbReference>
<protein>
    <recommendedName>
        <fullName evidence="3">DUF2251 domain-containing protein</fullName>
    </recommendedName>
</protein>
<proteinExistence type="predicted"/>
<sequence>MILSVEEKFRIGEPEPGEKNRLISSEAVNNEFQVLLEDDGTTGYFYALRNTGELELLDALHIYNVADIEDREVPITAQIFWDEAQNTAVLLINGSSHALYDFQRQAGFCRNAFPPAKNGQLGSRELTDELVDKYFAA</sequence>
<evidence type="ECO:0000313" key="1">
    <source>
        <dbReference type="EMBL" id="SMB87040.1"/>
    </source>
</evidence>
<reference evidence="1 2" key="1">
    <citation type="submission" date="2017-04" db="EMBL/GenBank/DDBJ databases">
        <authorList>
            <person name="Afonso C.L."/>
            <person name="Miller P.J."/>
            <person name="Scott M.A."/>
            <person name="Spackman E."/>
            <person name="Goraichik I."/>
            <person name="Dimitrov K.M."/>
            <person name="Suarez D.L."/>
            <person name="Swayne D.E."/>
        </authorList>
    </citation>
    <scope>NUCLEOTIDE SEQUENCE [LARGE SCALE GENOMIC DNA]</scope>
    <source>
        <strain evidence="1 2">DSM 11622</strain>
    </source>
</reference>
<gene>
    <name evidence="1" type="ORF">SAMN00120144_1469</name>
</gene>
<accession>A0A1W1V150</accession>
<dbReference type="InterPro" id="IPR014449">
    <property type="entry name" value="UCP007050_HI0931"/>
</dbReference>
<dbReference type="EMBL" id="FWWW01000047">
    <property type="protein sequence ID" value="SMB87040.1"/>
    <property type="molecule type" value="Genomic_DNA"/>
</dbReference>
<dbReference type="RefSeq" id="WP_084443981.1">
    <property type="nucleotide sequence ID" value="NZ_FWWW01000047.1"/>
</dbReference>
<dbReference type="AlphaFoldDB" id="A0A1W1V150"/>
<dbReference type="OrthoDB" id="5679620at2"/>
<keyword evidence="2" id="KW-1185">Reference proteome</keyword>
<name>A0A1W1V150_9BACT</name>
<evidence type="ECO:0000313" key="2">
    <source>
        <dbReference type="Proteomes" id="UP000192266"/>
    </source>
</evidence>